<evidence type="ECO:0000256" key="1">
    <source>
        <dbReference type="SAM" id="Phobius"/>
    </source>
</evidence>
<organism evidence="2 3">
    <name type="scientific">Arcticibacterium luteifluviistationis</name>
    <dbReference type="NCBI Taxonomy" id="1784714"/>
    <lineage>
        <taxon>Bacteria</taxon>
        <taxon>Pseudomonadati</taxon>
        <taxon>Bacteroidota</taxon>
        <taxon>Cytophagia</taxon>
        <taxon>Cytophagales</taxon>
        <taxon>Leadbetterellaceae</taxon>
        <taxon>Arcticibacterium</taxon>
    </lineage>
</organism>
<sequence>MKKLLSLEELAQFAFGIFLFSKLSFAWWWFPVLIFLPDLSMLGYLFNAKIGAWVYNFFHHKALGIVILTIGFIYDFEAVSLTGIILFSHSALDRVLGYGLKHETDFKDTHLGRIGK</sequence>
<evidence type="ECO:0000313" key="3">
    <source>
        <dbReference type="Proteomes" id="UP000249873"/>
    </source>
</evidence>
<dbReference type="OrthoDB" id="9813911at2"/>
<reference evidence="2 3" key="1">
    <citation type="submission" date="2018-05" db="EMBL/GenBank/DDBJ databases">
        <title>Complete genome sequence of Arcticibacterium luteifluviistationis SM1504T, a cytophagaceae bacterium isolated from Arctic surface seawater.</title>
        <authorList>
            <person name="Li Y."/>
            <person name="Qin Q.-L."/>
        </authorList>
    </citation>
    <scope>NUCLEOTIDE SEQUENCE [LARGE SCALE GENOMIC DNA]</scope>
    <source>
        <strain evidence="2 3">SM1504</strain>
    </source>
</reference>
<name>A0A2Z4GET6_9BACT</name>
<dbReference type="KEGG" id="als:DJ013_17040"/>
<protein>
    <submittedName>
        <fullName evidence="2">DUF4260 domain-containing protein</fullName>
    </submittedName>
</protein>
<accession>A0A2Z4GET6</accession>
<feature type="transmembrane region" description="Helical" evidence="1">
    <location>
        <begin position="65"/>
        <end position="87"/>
    </location>
</feature>
<dbReference type="Pfam" id="PF14079">
    <property type="entry name" value="DUF4260"/>
    <property type="match status" value="1"/>
</dbReference>
<proteinExistence type="predicted"/>
<keyword evidence="1" id="KW-0812">Transmembrane</keyword>
<keyword evidence="3" id="KW-1185">Reference proteome</keyword>
<dbReference type="EMBL" id="CP029480">
    <property type="protein sequence ID" value="AWV99786.1"/>
    <property type="molecule type" value="Genomic_DNA"/>
</dbReference>
<keyword evidence="1" id="KW-0472">Membrane</keyword>
<dbReference type="AlphaFoldDB" id="A0A2Z4GET6"/>
<evidence type="ECO:0000313" key="2">
    <source>
        <dbReference type="EMBL" id="AWV99786.1"/>
    </source>
</evidence>
<gene>
    <name evidence="2" type="ORF">DJ013_17040</name>
</gene>
<dbReference type="RefSeq" id="WP_111373154.1">
    <property type="nucleotide sequence ID" value="NZ_CP029480.1"/>
</dbReference>
<dbReference type="Proteomes" id="UP000249873">
    <property type="component" value="Chromosome"/>
</dbReference>
<feature type="transmembrane region" description="Helical" evidence="1">
    <location>
        <begin position="12"/>
        <end position="30"/>
    </location>
</feature>
<dbReference type="InterPro" id="IPR025356">
    <property type="entry name" value="DUF4260"/>
</dbReference>
<keyword evidence="1" id="KW-1133">Transmembrane helix</keyword>